<sequence>MRKEASLNQWKELYDETLKLKALEPWKYLDSADLIAIKLQGMEEPVFMSVMGRLGTCYGVSMYEGMDGLADFDMVANAEGKNGPSIYDTMMDQSCITWYAGDRDEVPEAQKKVIKELGLKFRGKGQWQYFLSFEKGYTPFTLDARETGILTEAFKGLFMAVRAIKEKRISVDFEQGEILWRLYNTETKEWNMFAGPLPPCKREYPEIELEDQELRQKLKEQRQTNQELAIELAYLQTEIRDQEYDRPLCPRVLIVMDWKRDMILNMDLMRPEDYEIDVILNFFIPYVLSNGRMKKIRARNPWVFAALIEICEYCGIELVKTGLGKVDNILKEMTDRMG</sequence>
<dbReference type="EMBL" id="CYZE01000004">
    <property type="protein sequence ID" value="CUO12373.1"/>
    <property type="molecule type" value="Genomic_DNA"/>
</dbReference>
<dbReference type="RefSeq" id="WP_055654502.1">
    <property type="nucleotide sequence ID" value="NZ_CABIXC010000004.1"/>
</dbReference>
<feature type="domain" description="DUF6930" evidence="2">
    <location>
        <begin position="216"/>
        <end position="333"/>
    </location>
</feature>
<evidence type="ECO:0000259" key="3">
    <source>
        <dbReference type="Pfam" id="PF23988"/>
    </source>
</evidence>
<dbReference type="Pfam" id="PF23988">
    <property type="entry name" value="DUF7309"/>
    <property type="match status" value="1"/>
</dbReference>
<dbReference type="Pfam" id="PF22007">
    <property type="entry name" value="DUF6930"/>
    <property type="match status" value="1"/>
</dbReference>
<reference evidence="4 5" key="1">
    <citation type="submission" date="2015-09" db="EMBL/GenBank/DDBJ databases">
        <authorList>
            <consortium name="Pathogen Informatics"/>
        </authorList>
    </citation>
    <scope>NUCLEOTIDE SEQUENCE [LARGE SCALE GENOMIC DNA]</scope>
    <source>
        <strain evidence="4 5">2789STDY5608850</strain>
    </source>
</reference>
<evidence type="ECO:0000256" key="1">
    <source>
        <dbReference type="SAM" id="Coils"/>
    </source>
</evidence>
<gene>
    <name evidence="4" type="ORF">ERS852407_01902</name>
</gene>
<proteinExistence type="predicted"/>
<name>A0A174CGQ4_9FIRM</name>
<feature type="domain" description="DUF7309" evidence="3">
    <location>
        <begin position="10"/>
        <end position="181"/>
    </location>
</feature>
<protein>
    <submittedName>
        <fullName evidence="4">Uncharacterized protein</fullName>
    </submittedName>
</protein>
<feature type="coiled-coil region" evidence="1">
    <location>
        <begin position="211"/>
        <end position="238"/>
    </location>
</feature>
<evidence type="ECO:0000313" key="5">
    <source>
        <dbReference type="Proteomes" id="UP000095651"/>
    </source>
</evidence>
<dbReference type="AlphaFoldDB" id="A0A174CGQ4"/>
<evidence type="ECO:0000313" key="4">
    <source>
        <dbReference type="EMBL" id="CUO12373.1"/>
    </source>
</evidence>
<dbReference type="InterPro" id="IPR055733">
    <property type="entry name" value="DUF7309"/>
</dbReference>
<keyword evidence="1" id="KW-0175">Coiled coil</keyword>
<organism evidence="4 5">
    <name type="scientific">Hungatella hathewayi</name>
    <dbReference type="NCBI Taxonomy" id="154046"/>
    <lineage>
        <taxon>Bacteria</taxon>
        <taxon>Bacillati</taxon>
        <taxon>Bacillota</taxon>
        <taxon>Clostridia</taxon>
        <taxon>Lachnospirales</taxon>
        <taxon>Lachnospiraceae</taxon>
        <taxon>Hungatella</taxon>
    </lineage>
</organism>
<evidence type="ECO:0000259" key="2">
    <source>
        <dbReference type="Pfam" id="PF22007"/>
    </source>
</evidence>
<dbReference type="InterPro" id="IPR054216">
    <property type="entry name" value="DUF6930"/>
</dbReference>
<dbReference type="Proteomes" id="UP000095651">
    <property type="component" value="Unassembled WGS sequence"/>
</dbReference>
<accession>A0A174CGQ4</accession>